<feature type="compositionally biased region" description="Low complexity" evidence="1">
    <location>
        <begin position="119"/>
        <end position="130"/>
    </location>
</feature>
<comment type="caution">
    <text evidence="3">The sequence shown here is derived from an EMBL/GenBank/DDBJ whole genome shotgun (WGS) entry which is preliminary data.</text>
</comment>
<name>A0A542ZK63_9MICO</name>
<organism evidence="3 4">
    <name type="scientific">Oryzihumus leptocrescens</name>
    <dbReference type="NCBI Taxonomy" id="297536"/>
    <lineage>
        <taxon>Bacteria</taxon>
        <taxon>Bacillati</taxon>
        <taxon>Actinomycetota</taxon>
        <taxon>Actinomycetes</taxon>
        <taxon>Micrococcales</taxon>
        <taxon>Intrasporangiaceae</taxon>
        <taxon>Oryzihumus</taxon>
    </lineage>
</organism>
<dbReference type="OrthoDB" id="4867773at2"/>
<evidence type="ECO:0000256" key="1">
    <source>
        <dbReference type="SAM" id="MobiDB-lite"/>
    </source>
</evidence>
<protein>
    <submittedName>
        <fullName evidence="3">Uncharacterized protein</fullName>
    </submittedName>
</protein>
<proteinExistence type="predicted"/>
<keyword evidence="4" id="KW-1185">Reference proteome</keyword>
<feature type="compositionally biased region" description="Pro residues" evidence="1">
    <location>
        <begin position="77"/>
        <end position="88"/>
    </location>
</feature>
<dbReference type="Proteomes" id="UP000319514">
    <property type="component" value="Unassembled WGS sequence"/>
</dbReference>
<accession>A0A542ZK63</accession>
<feature type="compositionally biased region" description="Basic and acidic residues" evidence="1">
    <location>
        <begin position="131"/>
        <end position="145"/>
    </location>
</feature>
<evidence type="ECO:0000313" key="4">
    <source>
        <dbReference type="Proteomes" id="UP000319514"/>
    </source>
</evidence>
<keyword evidence="2" id="KW-0472">Membrane</keyword>
<dbReference type="EMBL" id="VFOQ01000001">
    <property type="protein sequence ID" value="TQL60550.1"/>
    <property type="molecule type" value="Genomic_DNA"/>
</dbReference>
<gene>
    <name evidence="3" type="ORF">FB474_1945</name>
</gene>
<dbReference type="RefSeq" id="WP_141788432.1">
    <property type="nucleotide sequence ID" value="NZ_BAAAKX010000002.1"/>
</dbReference>
<evidence type="ECO:0000256" key="2">
    <source>
        <dbReference type="SAM" id="Phobius"/>
    </source>
</evidence>
<feature type="compositionally biased region" description="Basic and acidic residues" evidence="1">
    <location>
        <begin position="63"/>
        <end position="73"/>
    </location>
</feature>
<keyword evidence="2" id="KW-0812">Transmembrane</keyword>
<reference evidence="3 4" key="1">
    <citation type="submission" date="2019-06" db="EMBL/GenBank/DDBJ databases">
        <title>Sequencing the genomes of 1000 actinobacteria strains.</title>
        <authorList>
            <person name="Klenk H.-P."/>
        </authorList>
    </citation>
    <scope>NUCLEOTIDE SEQUENCE [LARGE SCALE GENOMIC DNA]</scope>
    <source>
        <strain evidence="3 4">DSM 18082</strain>
    </source>
</reference>
<sequence>MSDQDRSDVDAQFAEIIAHWAEDDALASAGAGPWPEQEGYGPPADHGPATDTGTESGQGTDAPPREPDTEGGRGTDPSPPGPPGPTPAGPTTAGPTPPNPTAAGHATPPAQPAPPPAVPSWGPEPAGQGPRRPDERPQPDPEDHFVPGPTAPLPAGDLQFWGILIGLTGGPLLLLYLILFDRSADSLWLLLAISMTVGGFALLVSRLPRHGDEDDGDDGARL</sequence>
<feature type="region of interest" description="Disordered" evidence="1">
    <location>
        <begin position="24"/>
        <end position="151"/>
    </location>
</feature>
<dbReference type="AlphaFoldDB" id="A0A542ZK63"/>
<evidence type="ECO:0000313" key="3">
    <source>
        <dbReference type="EMBL" id="TQL60550.1"/>
    </source>
</evidence>
<keyword evidence="2" id="KW-1133">Transmembrane helix</keyword>
<feature type="transmembrane region" description="Helical" evidence="2">
    <location>
        <begin position="160"/>
        <end position="180"/>
    </location>
</feature>
<feature type="compositionally biased region" description="Pro residues" evidence="1">
    <location>
        <begin position="109"/>
        <end position="118"/>
    </location>
</feature>
<feature type="transmembrane region" description="Helical" evidence="2">
    <location>
        <begin position="187"/>
        <end position="205"/>
    </location>
</feature>